<protein>
    <submittedName>
        <fullName evidence="3">HAUS augmin-like complex subunit 5 isoform X1</fullName>
    </submittedName>
</protein>
<dbReference type="GeneID" id="106820441"/>
<dbReference type="Pfam" id="PF14817">
    <property type="entry name" value="HAUS5"/>
    <property type="match status" value="1"/>
</dbReference>
<dbReference type="InterPro" id="IPR029131">
    <property type="entry name" value="HAUS5"/>
</dbReference>
<dbReference type="Proteomes" id="UP000695022">
    <property type="component" value="Unplaced"/>
</dbReference>
<reference evidence="3" key="1">
    <citation type="submission" date="2025-08" db="UniProtKB">
        <authorList>
            <consortium name="RefSeq"/>
        </authorList>
    </citation>
    <scope>IDENTIFICATION</scope>
</reference>
<keyword evidence="2" id="KW-1185">Reference proteome</keyword>
<dbReference type="PANTHER" id="PTHR28588:SF1">
    <property type="entry name" value="HAUS AUGMIN-LIKE COMPLEX SUBUNIT 5"/>
    <property type="match status" value="1"/>
</dbReference>
<feature type="coiled-coil region" evidence="1">
    <location>
        <begin position="405"/>
        <end position="435"/>
    </location>
</feature>
<evidence type="ECO:0000313" key="3">
    <source>
        <dbReference type="RefSeq" id="XP_014680445.1"/>
    </source>
</evidence>
<evidence type="ECO:0000256" key="1">
    <source>
        <dbReference type="SAM" id="Coils"/>
    </source>
</evidence>
<dbReference type="PANTHER" id="PTHR28588">
    <property type="entry name" value="HAUS AUGMIN-LIKE COMPLEX SUBUNIT 5"/>
    <property type="match status" value="1"/>
</dbReference>
<organism evidence="2 3">
    <name type="scientific">Priapulus caudatus</name>
    <name type="common">Priapulid worm</name>
    <dbReference type="NCBI Taxonomy" id="37621"/>
    <lineage>
        <taxon>Eukaryota</taxon>
        <taxon>Metazoa</taxon>
        <taxon>Ecdysozoa</taxon>
        <taxon>Scalidophora</taxon>
        <taxon>Priapulida</taxon>
        <taxon>Priapulimorpha</taxon>
        <taxon>Priapulimorphida</taxon>
        <taxon>Priapulidae</taxon>
        <taxon>Priapulus</taxon>
    </lineage>
</organism>
<dbReference type="RefSeq" id="XP_014680445.1">
    <property type="nucleotide sequence ID" value="XM_014824959.1"/>
</dbReference>
<accession>A0ABM1F7M4</accession>
<evidence type="ECO:0000313" key="2">
    <source>
        <dbReference type="Proteomes" id="UP000695022"/>
    </source>
</evidence>
<proteinExistence type="predicted"/>
<sequence>MEKGYRQANFGGERKAKVDVSNLPSLLQDWLHRMKYCPRLGSSYPTEEDLASLCKGPMVGIWSYLIQHVHHTETVNNVRGNLKLQAHLSSDPACGSHLMEEQIELLKHKSRLDREIAGTLSATELVNKHVKQLNTEITNTEKLYKKQCCQIKESRQRTAMLSARISHWECERTRLTELDTQLTDLMTLGQAGKRMSSGGAKYYTKKGSIAEEETDLHLETAAMKDVREACELLQNILSKDLQAASLDKTMEAGLCLPRMEQVDAAVERLLADHSSEEVLTAMIQNCRSSACQLQQRIEHVDPKKDLEDVKKKLGNGKLTEMHQKPCIKQSVQDLLQLSCMEHIRRHAETRQHVAKACRTQESLQLIQFCIQALLIKMFKADTVALSLAQKVISTQLSNAADVACLQYLQQEAKHYQETAEKANQHNNELKQKYEAIQGFKAIVEKKQRLINALLHRNGSMKPRLEALRSENLSFVRTNLRVAMATVSEHALQLQKSLYAETDLFGVLRLPLLMTTTIDSGVQLKTIELSINRFEYPSLQVGGPLLESLLLAIDFPPYKAPESLLPFIVRRKHQLAEAQFLCDARAYTENRILELHGGKTFTDDSVEEVISRVSCYDDGQLQTTLPAIQDTLLRVARALASCQTLSTLVDEWKQQPAQYVVPWVTVDGRNLQQWKDTWSVQASRHVS</sequence>
<gene>
    <name evidence="3" type="primary">LOC106820441</name>
</gene>
<name>A0ABM1F7M4_PRICU</name>
<keyword evidence="1" id="KW-0175">Coiled coil</keyword>